<dbReference type="Proteomes" id="UP000183788">
    <property type="component" value="Unassembled WGS sequence"/>
</dbReference>
<reference evidence="3 5" key="2">
    <citation type="submission" date="2023-11" db="EMBL/GenBank/DDBJ databases">
        <title>MicrobeMod: A computational toolkit for identifying prokaryotic methylation and restriction-modification with nanopore sequencing.</title>
        <authorList>
            <person name="Crits-Christoph A."/>
            <person name="Kang S.C."/>
            <person name="Lee H."/>
            <person name="Ostrov N."/>
        </authorList>
    </citation>
    <scope>NUCLEOTIDE SEQUENCE [LARGE SCALE GENOMIC DNA]</scope>
    <source>
        <strain evidence="3 5">ATCC 23090</strain>
    </source>
</reference>
<keyword evidence="2" id="KW-0489">Methyltransferase</keyword>
<dbReference type="Proteomes" id="UP001326715">
    <property type="component" value="Chromosome"/>
</dbReference>
<dbReference type="Pfam" id="PF13847">
    <property type="entry name" value="Methyltransf_31"/>
    <property type="match status" value="1"/>
</dbReference>
<dbReference type="EMBL" id="CP140154">
    <property type="protein sequence ID" value="WQG91340.1"/>
    <property type="molecule type" value="Genomic_DNA"/>
</dbReference>
<sequence>MISNTTKESVYSTNKNFDQLYPGPIRRISYLHWTPIEIAQQAASFLAVTPGSNILDIGSGVGKFCLNAGYYFNDCNFYGVEQRSNLVSIARQVQEQLGLKNTSFIHGDFTQLDFSAFDHFYFYNPFYENLVDESLHIDDSINHSESLYEYYATYLYNLLDKRPAGTRLATYQSSLTRIPASYQLVKCDIDTLFSCWIKTE</sequence>
<dbReference type="EMBL" id="FPIZ01000002">
    <property type="protein sequence ID" value="SFW27285.1"/>
    <property type="molecule type" value="Genomic_DNA"/>
</dbReference>
<keyword evidence="2" id="KW-0808">Transferase</keyword>
<gene>
    <name evidence="2" type="ORF">SAMN05661012_00938</name>
    <name evidence="3" type="ORF">SR876_07500</name>
</gene>
<dbReference type="GO" id="GO:0008168">
    <property type="term" value="F:methyltransferase activity"/>
    <property type="evidence" value="ECO:0007669"/>
    <property type="project" value="UniProtKB-KW"/>
</dbReference>
<dbReference type="SUPFAM" id="SSF53335">
    <property type="entry name" value="S-adenosyl-L-methionine-dependent methyltransferases"/>
    <property type="match status" value="1"/>
</dbReference>
<keyword evidence="5" id="KW-1185">Reference proteome</keyword>
<accession>A0A1K1MWA4</accession>
<dbReference type="Gene3D" id="3.40.50.150">
    <property type="entry name" value="Vaccinia Virus protein VP39"/>
    <property type="match status" value="1"/>
</dbReference>
<dbReference type="OrthoDB" id="962475at2"/>
<evidence type="ECO:0000313" key="4">
    <source>
        <dbReference type="Proteomes" id="UP000183788"/>
    </source>
</evidence>
<dbReference type="InterPro" id="IPR029063">
    <property type="entry name" value="SAM-dependent_MTases_sf"/>
</dbReference>
<name>A0A1K1MWA4_9BACT</name>
<organism evidence="2 4">
    <name type="scientific">Chitinophaga sancti</name>
    <dbReference type="NCBI Taxonomy" id="1004"/>
    <lineage>
        <taxon>Bacteria</taxon>
        <taxon>Pseudomonadati</taxon>
        <taxon>Bacteroidota</taxon>
        <taxon>Chitinophagia</taxon>
        <taxon>Chitinophagales</taxon>
        <taxon>Chitinophagaceae</taxon>
        <taxon>Chitinophaga</taxon>
    </lineage>
</organism>
<dbReference type="RefSeq" id="WP_072357426.1">
    <property type="nucleotide sequence ID" value="NZ_CBHWAX010000110.1"/>
</dbReference>
<protein>
    <submittedName>
        <fullName evidence="2">Methyltransferase domain-containing protein</fullName>
    </submittedName>
</protein>
<dbReference type="STRING" id="1004.SAMN05661012_00938"/>
<reference evidence="2 4" key="1">
    <citation type="submission" date="2016-11" db="EMBL/GenBank/DDBJ databases">
        <authorList>
            <person name="Jaros S."/>
            <person name="Januszkiewicz K."/>
            <person name="Wedrychowicz H."/>
        </authorList>
    </citation>
    <scope>NUCLEOTIDE SEQUENCE [LARGE SCALE GENOMIC DNA]</scope>
    <source>
        <strain evidence="2 4">DSM 784</strain>
    </source>
</reference>
<evidence type="ECO:0000313" key="2">
    <source>
        <dbReference type="EMBL" id="SFW27285.1"/>
    </source>
</evidence>
<evidence type="ECO:0000259" key="1">
    <source>
        <dbReference type="Pfam" id="PF13847"/>
    </source>
</evidence>
<dbReference type="CDD" id="cd02440">
    <property type="entry name" value="AdoMet_MTases"/>
    <property type="match status" value="1"/>
</dbReference>
<feature type="domain" description="Methyltransferase" evidence="1">
    <location>
        <begin position="50"/>
        <end position="118"/>
    </location>
</feature>
<dbReference type="AlphaFoldDB" id="A0A1K1MWA4"/>
<evidence type="ECO:0000313" key="5">
    <source>
        <dbReference type="Proteomes" id="UP001326715"/>
    </source>
</evidence>
<dbReference type="InterPro" id="IPR025714">
    <property type="entry name" value="Methyltranfer_dom"/>
</dbReference>
<dbReference type="GO" id="GO:0032259">
    <property type="term" value="P:methylation"/>
    <property type="evidence" value="ECO:0007669"/>
    <property type="project" value="UniProtKB-KW"/>
</dbReference>
<evidence type="ECO:0000313" key="3">
    <source>
        <dbReference type="EMBL" id="WQG91340.1"/>
    </source>
</evidence>
<proteinExistence type="predicted"/>